<name>A0A2V3W4W6_9BACI</name>
<dbReference type="SUPFAM" id="SSF50891">
    <property type="entry name" value="Cyclophilin-like"/>
    <property type="match status" value="1"/>
</dbReference>
<dbReference type="RefSeq" id="WP_110396669.1">
    <property type="nucleotide sequence ID" value="NZ_JBHUHB010000001.1"/>
</dbReference>
<reference evidence="5 6" key="1">
    <citation type="submission" date="2018-05" db="EMBL/GenBank/DDBJ databases">
        <title>Genomic Encyclopedia of Type Strains, Phase IV (KMG-IV): sequencing the most valuable type-strain genomes for metagenomic binning, comparative biology and taxonomic classification.</title>
        <authorList>
            <person name="Goeker M."/>
        </authorList>
    </citation>
    <scope>NUCLEOTIDE SEQUENCE [LARGE SCALE GENOMIC DNA]</scope>
    <source>
        <strain evidence="5 6">DSM 28556</strain>
    </source>
</reference>
<dbReference type="GO" id="GO:0016787">
    <property type="term" value="F:hydrolase activity"/>
    <property type="evidence" value="ECO:0007669"/>
    <property type="project" value="UniProtKB-KW"/>
</dbReference>
<dbReference type="OrthoDB" id="9782422at2"/>
<dbReference type="Gene3D" id="2.40.100.10">
    <property type="entry name" value="Cyclophilin-like"/>
    <property type="match status" value="1"/>
</dbReference>
<feature type="domain" description="Carboxyltransferase" evidence="4">
    <location>
        <begin position="24"/>
        <end position="316"/>
    </location>
</feature>
<dbReference type="GO" id="GO:0005524">
    <property type="term" value="F:ATP binding"/>
    <property type="evidence" value="ECO:0007669"/>
    <property type="project" value="UniProtKB-KW"/>
</dbReference>
<sequence>MSIKVLQAGFLATIQDLGRYGLQKYGVIVGGAMDIFAVRIANILVGNKENEGTIEVTMFGTKLFFNEDHLIAITGGCLQPTIDDKPVLMWRPILVKKGQVLQFNGIKSGTRAYIAFAGGLNVPKVMNSKSTYIPAKLGGFKGRQLQKGDILTCGKISNQANYFISQLEETKIPFSWSVNHASFYPCQKPQSIRIIQGAEFEKFNDKSQQAFVETLYTLTVHADRMGYQLKGKKLQLKEEFELLSEGVTYGTIQVPSKGQPIILMADRQTTGGYPKIGQVISVDLPRLAQLQPNQQIKFEVVSIDEAENLLIQQEKDMYELKMGIYFKAHLTGRKKIENK</sequence>
<dbReference type="Proteomes" id="UP000247978">
    <property type="component" value="Unassembled WGS sequence"/>
</dbReference>
<evidence type="ECO:0000259" key="4">
    <source>
        <dbReference type="SMART" id="SM00797"/>
    </source>
</evidence>
<keyword evidence="6" id="KW-1185">Reference proteome</keyword>
<gene>
    <name evidence="5" type="ORF">DFR56_11484</name>
</gene>
<comment type="caution">
    <text evidence="5">The sequence shown here is derived from an EMBL/GenBank/DDBJ whole genome shotgun (WGS) entry which is preliminary data.</text>
</comment>
<evidence type="ECO:0000313" key="6">
    <source>
        <dbReference type="Proteomes" id="UP000247978"/>
    </source>
</evidence>
<evidence type="ECO:0000313" key="5">
    <source>
        <dbReference type="EMBL" id="PXW83799.1"/>
    </source>
</evidence>
<evidence type="ECO:0000256" key="2">
    <source>
        <dbReference type="ARBA" id="ARBA00022801"/>
    </source>
</evidence>
<dbReference type="AlphaFoldDB" id="A0A2V3W4W6"/>
<dbReference type="InterPro" id="IPR003778">
    <property type="entry name" value="CT_A_B"/>
</dbReference>
<evidence type="ECO:0000256" key="3">
    <source>
        <dbReference type="ARBA" id="ARBA00022840"/>
    </source>
</evidence>
<keyword evidence="2" id="KW-0378">Hydrolase</keyword>
<dbReference type="EMBL" id="QJJQ01000014">
    <property type="protein sequence ID" value="PXW83799.1"/>
    <property type="molecule type" value="Genomic_DNA"/>
</dbReference>
<dbReference type="PANTHER" id="PTHR43309">
    <property type="entry name" value="5-OXOPROLINASE SUBUNIT C"/>
    <property type="match status" value="1"/>
</dbReference>
<keyword evidence="1" id="KW-0547">Nucleotide-binding</keyword>
<proteinExistence type="predicted"/>
<protein>
    <submittedName>
        <fullName evidence="5">Antagonist of KipI</fullName>
    </submittedName>
</protein>
<accession>A0A2V3W4W6</accession>
<keyword evidence="3" id="KW-0067">ATP-binding</keyword>
<dbReference type="NCBIfam" id="TIGR00724">
    <property type="entry name" value="urea_amlyse_rel"/>
    <property type="match status" value="1"/>
</dbReference>
<dbReference type="Pfam" id="PF02626">
    <property type="entry name" value="CT_A_B"/>
    <property type="match status" value="1"/>
</dbReference>
<dbReference type="SMART" id="SM00797">
    <property type="entry name" value="AHS2"/>
    <property type="match status" value="1"/>
</dbReference>
<dbReference type="InterPro" id="IPR029000">
    <property type="entry name" value="Cyclophilin-like_dom_sf"/>
</dbReference>
<evidence type="ECO:0000256" key="1">
    <source>
        <dbReference type="ARBA" id="ARBA00022741"/>
    </source>
</evidence>
<organism evidence="5 6">
    <name type="scientific">Pseudogracilibacillus auburnensis</name>
    <dbReference type="NCBI Taxonomy" id="1494959"/>
    <lineage>
        <taxon>Bacteria</taxon>
        <taxon>Bacillati</taxon>
        <taxon>Bacillota</taxon>
        <taxon>Bacilli</taxon>
        <taxon>Bacillales</taxon>
        <taxon>Bacillaceae</taxon>
        <taxon>Pseudogracilibacillus</taxon>
    </lineage>
</organism>
<dbReference type="PANTHER" id="PTHR43309:SF5">
    <property type="entry name" value="5-OXOPROLINASE SUBUNIT C"/>
    <property type="match status" value="1"/>
</dbReference>
<dbReference type="InterPro" id="IPR052708">
    <property type="entry name" value="PxpC"/>
</dbReference>